<evidence type="ECO:0000313" key="2">
    <source>
        <dbReference type="EMBL" id="QBK90127.1"/>
    </source>
</evidence>
<proteinExistence type="predicted"/>
<gene>
    <name evidence="2" type="ORF">LCPAC102_00370</name>
</gene>
<accession>A0A481Z2U7</accession>
<keyword evidence="1" id="KW-1133">Transmembrane helix</keyword>
<organism evidence="2">
    <name type="scientific">Pithovirus LCPAC102</name>
    <dbReference type="NCBI Taxonomy" id="2506587"/>
    <lineage>
        <taxon>Viruses</taxon>
        <taxon>Pithoviruses</taxon>
    </lineage>
</organism>
<feature type="transmembrane region" description="Helical" evidence="1">
    <location>
        <begin position="549"/>
        <end position="576"/>
    </location>
</feature>
<evidence type="ECO:0000256" key="1">
    <source>
        <dbReference type="SAM" id="Phobius"/>
    </source>
</evidence>
<keyword evidence="1" id="KW-0472">Membrane</keyword>
<name>A0A481Z2U7_9VIRU</name>
<sequence length="597" mass="69826">MIKYLFFFNLIILFIYANETTISWSEISYTIDSDINQINTYDYIIDYINQLTYIVYIKNNSLYSVKYYYKLNKIIVTDLQVDYHIKYTRNIKLTYNPLIYNNNITKFNPLVYNITKFNLLAYNNNTKYNPAMLVIQGKNNIDSNETLYVFLCDNFGINKKLTDYNWNYSSNITLDSSDKEYQISHDSGVYNYNTSWIICYTQNTNSTYDEIIIDCRISINGIYWNIPSFDFININCTNIEIITGREFEWFIYCYNEIDNIYNHLGYIYNGIDIITDHIYISGINFYNIAKTKKKDLHMNTNIFGYFVLIDNYTIGYTNNIMYNTVDTSSINKTSNVIDIIPALEINGWYILIDNILYSTINGTVLTPIITLNTNKYISKIETDYHGNIILFSDDMYISIINITLLNKTKWIFRDMVEIIDIQIDLNKNQVIIGDIKFTNNITIISNISILIDGNLDLNENLVLNNTDTIEITGNLNIMGNLILNNYFNNDSEQTEIILFRFNSSNNEKFNDTYIDGEKLACNEKLIYAKTSISIIFDSHKKCDDDSIDYLLYIIIIIIGSLVLISIIISGIILIVFRRQLFPYRDIKYNSNIDTNTT</sequence>
<protein>
    <submittedName>
        <fullName evidence="2">Uncharacterized protein</fullName>
    </submittedName>
</protein>
<dbReference type="EMBL" id="MK500466">
    <property type="protein sequence ID" value="QBK90127.1"/>
    <property type="molecule type" value="Genomic_DNA"/>
</dbReference>
<reference evidence="2" key="1">
    <citation type="journal article" date="2019" name="MBio">
        <title>Virus Genomes from Deep Sea Sediments Expand the Ocean Megavirome and Support Independent Origins of Viral Gigantism.</title>
        <authorList>
            <person name="Backstrom D."/>
            <person name="Yutin N."/>
            <person name="Jorgensen S.L."/>
            <person name="Dharamshi J."/>
            <person name="Homa F."/>
            <person name="Zaremba-Niedwiedzka K."/>
            <person name="Spang A."/>
            <person name="Wolf Y.I."/>
            <person name="Koonin E.V."/>
            <person name="Ettema T.J."/>
        </authorList>
    </citation>
    <scope>NUCLEOTIDE SEQUENCE</scope>
</reference>
<keyword evidence="1" id="KW-0812">Transmembrane</keyword>